<organism evidence="1 2">
    <name type="scientific">Stephania yunnanensis</name>
    <dbReference type="NCBI Taxonomy" id="152371"/>
    <lineage>
        <taxon>Eukaryota</taxon>
        <taxon>Viridiplantae</taxon>
        <taxon>Streptophyta</taxon>
        <taxon>Embryophyta</taxon>
        <taxon>Tracheophyta</taxon>
        <taxon>Spermatophyta</taxon>
        <taxon>Magnoliopsida</taxon>
        <taxon>Ranunculales</taxon>
        <taxon>Menispermaceae</taxon>
        <taxon>Menispermoideae</taxon>
        <taxon>Cissampelideae</taxon>
        <taxon>Stephania</taxon>
    </lineage>
</organism>
<reference evidence="1 2" key="1">
    <citation type="submission" date="2024-01" db="EMBL/GenBank/DDBJ databases">
        <title>Genome assemblies of Stephania.</title>
        <authorList>
            <person name="Yang L."/>
        </authorList>
    </citation>
    <scope>NUCLEOTIDE SEQUENCE [LARGE SCALE GENOMIC DNA]</scope>
    <source>
        <strain evidence="1">YNDBR</strain>
        <tissue evidence="1">Leaf</tissue>
    </source>
</reference>
<proteinExistence type="predicted"/>
<name>A0AAP0NQ16_9MAGN</name>
<dbReference type="Proteomes" id="UP001420932">
    <property type="component" value="Unassembled WGS sequence"/>
</dbReference>
<dbReference type="AlphaFoldDB" id="A0AAP0NQ16"/>
<dbReference type="EMBL" id="JBBNAF010000009">
    <property type="protein sequence ID" value="KAK9114009.1"/>
    <property type="molecule type" value="Genomic_DNA"/>
</dbReference>
<protein>
    <submittedName>
        <fullName evidence="1">Uncharacterized protein</fullName>
    </submittedName>
</protein>
<evidence type="ECO:0000313" key="2">
    <source>
        <dbReference type="Proteomes" id="UP001420932"/>
    </source>
</evidence>
<sequence length="356" mass="40897">MDAFPLFRIGSTGASLFMIKTIPLAVEEVKFIQKQRERKSGIPAIPSLRTTSVAVKLSDKNEGDGEKEELVLQDTFAQEITFLLKIPTSSPLSSSQPTSIREGSEPDVFAETKEYSREKETKGYAENPHLFTYTNTEGEYRLYNPAQKETKGYAEFCNSVDEDAKEKLAPYSALSGDEEEEKLFLWLRKYATVKEFFDNYQSWNITFRRELGETNQLDAERLLTMLQGIIPQAEEEDNEFGNGKTQTLFRFDLEVFDQMLVRINNMWFNEPVLKSNVNLEIKYKDCLDRIHPKVQERHVMEGRHSGNQLGHMGRKGKAEFFKRKTEIGKKCGRRLRGMRLQCSWNQSISKHGAGGT</sequence>
<evidence type="ECO:0000313" key="1">
    <source>
        <dbReference type="EMBL" id="KAK9114009.1"/>
    </source>
</evidence>
<keyword evidence="2" id="KW-1185">Reference proteome</keyword>
<comment type="caution">
    <text evidence="1">The sequence shown here is derived from an EMBL/GenBank/DDBJ whole genome shotgun (WGS) entry which is preliminary data.</text>
</comment>
<accession>A0AAP0NQ16</accession>
<gene>
    <name evidence="1" type="ORF">Syun_020806</name>
</gene>